<feature type="compositionally biased region" description="Low complexity" evidence="1">
    <location>
        <begin position="62"/>
        <end position="85"/>
    </location>
</feature>
<evidence type="ECO:0000313" key="3">
    <source>
        <dbReference type="EMBL" id="MEJ8568631.1"/>
    </source>
</evidence>
<dbReference type="RefSeq" id="WP_354695955.1">
    <property type="nucleotide sequence ID" value="NZ_JAZHOG010000009.1"/>
</dbReference>
<sequence length="179" mass="19377">MPLIRTYRLRRKKPDRRQQLTLLSAVLLTAALLAGTWYVANERAPTPHDPAEATWTTLKPGSTSSQTTPTTNPSSQAPPTTNPSSQAPPTTNPSFRTPQSGDPESTSPSPRTTPNPETILRCHDPEIGDFYTNAPTCAAADPHNRITIAEPLVTHSAENTYSGQNYTTPEQDAGNSRSD</sequence>
<keyword evidence="2" id="KW-1133">Transmembrane helix</keyword>
<dbReference type="Proteomes" id="UP001359886">
    <property type="component" value="Unassembled WGS sequence"/>
</dbReference>
<feature type="compositionally biased region" description="Polar residues" evidence="1">
    <location>
        <begin position="156"/>
        <end position="179"/>
    </location>
</feature>
<feature type="region of interest" description="Disordered" evidence="1">
    <location>
        <begin position="155"/>
        <end position="179"/>
    </location>
</feature>
<gene>
    <name evidence="3" type="ORF">V3330_13445</name>
</gene>
<proteinExistence type="predicted"/>
<evidence type="ECO:0000256" key="2">
    <source>
        <dbReference type="SAM" id="Phobius"/>
    </source>
</evidence>
<evidence type="ECO:0000256" key="1">
    <source>
        <dbReference type="SAM" id="MobiDB-lite"/>
    </source>
</evidence>
<reference evidence="3 4" key="1">
    <citation type="submission" date="2024-02" db="EMBL/GenBank/DDBJ databases">
        <title>A novel Wenzhouxiangellaceae bacterium, isolated from coastal sediments.</title>
        <authorList>
            <person name="Du Z.-J."/>
            <person name="Ye Y.-Q."/>
            <person name="Zhang X.-Y."/>
        </authorList>
    </citation>
    <scope>NUCLEOTIDE SEQUENCE [LARGE SCALE GENOMIC DNA]</scope>
    <source>
        <strain evidence="3 4">CH-27</strain>
    </source>
</reference>
<keyword evidence="4" id="KW-1185">Reference proteome</keyword>
<feature type="compositionally biased region" description="Low complexity" evidence="1">
    <location>
        <begin position="103"/>
        <end position="118"/>
    </location>
</feature>
<dbReference type="AlphaFoldDB" id="A0AAW9RM94"/>
<feature type="region of interest" description="Disordered" evidence="1">
    <location>
        <begin position="43"/>
        <end position="123"/>
    </location>
</feature>
<evidence type="ECO:0000313" key="4">
    <source>
        <dbReference type="Proteomes" id="UP001359886"/>
    </source>
</evidence>
<organism evidence="3 4">
    <name type="scientific">Elongatibacter sediminis</name>
    <dbReference type="NCBI Taxonomy" id="3119006"/>
    <lineage>
        <taxon>Bacteria</taxon>
        <taxon>Pseudomonadati</taxon>
        <taxon>Pseudomonadota</taxon>
        <taxon>Gammaproteobacteria</taxon>
        <taxon>Chromatiales</taxon>
        <taxon>Wenzhouxiangellaceae</taxon>
        <taxon>Elongatibacter</taxon>
    </lineage>
</organism>
<keyword evidence="2" id="KW-0472">Membrane</keyword>
<accession>A0AAW9RM94</accession>
<feature type="compositionally biased region" description="Polar residues" evidence="1">
    <location>
        <begin position="87"/>
        <end position="102"/>
    </location>
</feature>
<comment type="caution">
    <text evidence="3">The sequence shown here is derived from an EMBL/GenBank/DDBJ whole genome shotgun (WGS) entry which is preliminary data.</text>
</comment>
<keyword evidence="2" id="KW-0812">Transmembrane</keyword>
<feature type="transmembrane region" description="Helical" evidence="2">
    <location>
        <begin position="20"/>
        <end position="40"/>
    </location>
</feature>
<dbReference type="EMBL" id="JAZHOG010000009">
    <property type="protein sequence ID" value="MEJ8568631.1"/>
    <property type="molecule type" value="Genomic_DNA"/>
</dbReference>
<protein>
    <submittedName>
        <fullName evidence="3">Uncharacterized protein</fullName>
    </submittedName>
</protein>
<name>A0AAW9RM94_9GAMM</name>